<evidence type="ECO:0000313" key="3">
    <source>
        <dbReference type="Proteomes" id="UP000004221"/>
    </source>
</evidence>
<organism evidence="2 3">
    <name type="scientific">Nitrolancea hollandica Lb</name>
    <dbReference type="NCBI Taxonomy" id="1129897"/>
    <lineage>
        <taxon>Bacteria</taxon>
        <taxon>Pseudomonadati</taxon>
        <taxon>Thermomicrobiota</taxon>
        <taxon>Thermomicrobia</taxon>
        <taxon>Sphaerobacterales</taxon>
        <taxon>Sphaerobacterineae</taxon>
        <taxon>Sphaerobacteraceae</taxon>
        <taxon>Nitrolancea</taxon>
    </lineage>
</organism>
<dbReference type="Proteomes" id="UP000004221">
    <property type="component" value="Unassembled WGS sequence"/>
</dbReference>
<keyword evidence="1" id="KW-0472">Membrane</keyword>
<reference evidence="2 3" key="1">
    <citation type="journal article" date="2012" name="ISME J.">
        <title>Nitrification expanded: discovery, physiology and genomics of a nitrite-oxidizing bacterium from the phylum Chloroflexi.</title>
        <authorList>
            <person name="Sorokin D.Y."/>
            <person name="Lucker S."/>
            <person name="Vejmelkova D."/>
            <person name="Kostrikina N.A."/>
            <person name="Kleerebezem R."/>
            <person name="Rijpstra W.I."/>
            <person name="Damste J.S."/>
            <person name="Le Paslier D."/>
            <person name="Muyzer G."/>
            <person name="Wagner M."/>
            <person name="van Loosdrecht M.C."/>
            <person name="Daims H."/>
        </authorList>
    </citation>
    <scope>NUCLEOTIDE SEQUENCE [LARGE SCALE GENOMIC DNA]</scope>
    <source>
        <strain evidence="3">none</strain>
    </source>
</reference>
<name>I4EIW3_9BACT</name>
<keyword evidence="1" id="KW-1133">Transmembrane helix</keyword>
<accession>I4EIW3</accession>
<evidence type="ECO:0000256" key="1">
    <source>
        <dbReference type="SAM" id="Phobius"/>
    </source>
</evidence>
<sequence length="132" mass="14528">MRSALILSSWARAIRGALIISAAITVLILAALVPPLLIPESHEVWTDSEVVAAYYAHQRIRNAGGPLQRLLNLKVTAREVRPDPTGCDWGHGKPVSSIVTVQTYTLFGIPAETWIIDCDSESVTRAWWQTIP</sequence>
<keyword evidence="1" id="KW-0812">Transmembrane</keyword>
<dbReference type="AlphaFoldDB" id="I4EIW3"/>
<keyword evidence="3" id="KW-1185">Reference proteome</keyword>
<comment type="caution">
    <text evidence="2">The sequence shown here is derived from an EMBL/GenBank/DDBJ whole genome shotgun (WGS) entry which is preliminary data.</text>
</comment>
<proteinExistence type="predicted"/>
<dbReference type="EMBL" id="CAGS01000299">
    <property type="protein sequence ID" value="CCF84625.1"/>
    <property type="molecule type" value="Genomic_DNA"/>
</dbReference>
<protein>
    <submittedName>
        <fullName evidence="2">Uncharacterized protein</fullName>
    </submittedName>
</protein>
<dbReference type="RefSeq" id="WP_008478919.1">
    <property type="nucleotide sequence ID" value="NZ_CAGS01000299.1"/>
</dbReference>
<evidence type="ECO:0000313" key="2">
    <source>
        <dbReference type="EMBL" id="CCF84625.1"/>
    </source>
</evidence>
<feature type="transmembrane region" description="Helical" evidence="1">
    <location>
        <begin position="12"/>
        <end position="33"/>
    </location>
</feature>
<gene>
    <name evidence="2" type="ORF">NITHO_3680002</name>
</gene>